<dbReference type="Proteomes" id="UP000595662">
    <property type="component" value="Chromosome 1"/>
</dbReference>
<organism evidence="1 2">
    <name type="scientific">Penicillium digitatum</name>
    <name type="common">Green mold</name>
    <dbReference type="NCBI Taxonomy" id="36651"/>
    <lineage>
        <taxon>Eukaryota</taxon>
        <taxon>Fungi</taxon>
        <taxon>Dikarya</taxon>
        <taxon>Ascomycota</taxon>
        <taxon>Pezizomycotina</taxon>
        <taxon>Eurotiomycetes</taxon>
        <taxon>Eurotiomycetidae</taxon>
        <taxon>Eurotiales</taxon>
        <taxon>Aspergillaceae</taxon>
        <taxon>Penicillium</taxon>
    </lineage>
</organism>
<protein>
    <submittedName>
        <fullName evidence="1">Uncharacterized protein</fullName>
    </submittedName>
</protein>
<dbReference type="GeneID" id="90952463"/>
<dbReference type="RefSeq" id="XP_065955767.1">
    <property type="nucleotide sequence ID" value="XM_066100367.1"/>
</dbReference>
<gene>
    <name evidence="1" type="ORF">Pdw03_3041</name>
</gene>
<evidence type="ECO:0000313" key="2">
    <source>
        <dbReference type="Proteomes" id="UP000595662"/>
    </source>
</evidence>
<evidence type="ECO:0000313" key="1">
    <source>
        <dbReference type="EMBL" id="QQK40187.1"/>
    </source>
</evidence>
<dbReference type="EMBL" id="CP060774">
    <property type="protein sequence ID" value="QQK40187.1"/>
    <property type="molecule type" value="Genomic_DNA"/>
</dbReference>
<reference evidence="1 2" key="1">
    <citation type="submission" date="2020-08" db="EMBL/GenBank/DDBJ databases">
        <title>The completed genome sequence of the pathogenic ascomycete fungus Penicillium digitatum.</title>
        <authorList>
            <person name="Wang M."/>
        </authorList>
    </citation>
    <scope>NUCLEOTIDE SEQUENCE [LARGE SCALE GENOMIC DNA]</scope>
    <source>
        <strain evidence="1 2">PdW03</strain>
    </source>
</reference>
<proteinExistence type="predicted"/>
<accession>A0A7T6XFL4</accession>
<dbReference type="AlphaFoldDB" id="A0A7T6XFL4"/>
<sequence length="83" mass="9265">MVTLPRAPIHHGPSTMTHICYGPSTMDFPIPATHQDIHLPHWSPSTLVTFHTGHLPHWSPSTLVTFHTGHLPHWSFHLGHASS</sequence>
<name>A0A7T6XFL4_PENDI</name>